<dbReference type="AlphaFoldDB" id="H1YH72"/>
<dbReference type="Pfam" id="PF19919">
    <property type="entry name" value="bpX3"/>
    <property type="match status" value="1"/>
</dbReference>
<dbReference type="SUPFAM" id="SSF48452">
    <property type="entry name" value="TPR-like"/>
    <property type="match status" value="1"/>
</dbReference>
<dbReference type="OrthoDB" id="1235043at2"/>
<dbReference type="STRING" id="714943.Mucpa_0378"/>
<dbReference type="eggNOG" id="COG0457">
    <property type="taxonomic scope" value="Bacteria"/>
</dbReference>
<protein>
    <recommendedName>
        <fullName evidence="2">MoxR-vWA-beta-propeller ternary system domain-containing protein</fullName>
    </recommendedName>
</protein>
<feature type="transmembrane region" description="Helical" evidence="1">
    <location>
        <begin position="203"/>
        <end position="230"/>
    </location>
</feature>
<dbReference type="InterPro" id="IPR011990">
    <property type="entry name" value="TPR-like_helical_dom_sf"/>
</dbReference>
<feature type="domain" description="MoxR-vWA-beta-propeller ternary system" evidence="2">
    <location>
        <begin position="2"/>
        <end position="174"/>
    </location>
</feature>
<name>H1YH72_9SPHI</name>
<sequence length="903" mass="100660">MQLQLKYTENTNQPVTGAFVPGHTPQEWFTQMNVWQTDLQSLQCFIMPQSIGVNAAAGLFVRFAAGQVPPAQLIQHPYTQINPKLFIPVRASLHPVVSAAELKALLLWDVQVFHPAIGLVGFERTDELDLASLIQLPAARPANWGLAHPGLPAAPPLRSISLEADDSDDILDALKDEDVGSKPLTDIPAAHARQPGRGRVVSWLIQLALLMLPGLALIGKLLWALFAFIFKPRPGNTTPLAKWFKKIDQQISQKLDDLMKQRDSELKRLMDLFDNNTDEALQYAIPLNSPYLNRGKGPQSGKLTRRSVQFNLRNLGGGQAVDGWDVDAYSVQLRQRYMQAANDAIARGDHKKAAYIYAHLLGDFYSAANTLQQGKYYREAAALYRDHLKSDRQAAECLEKGGLLTEAIPIYIGLNQLEKAGDLFTVLGQQDQAFKYYDQTVAEYTAGHNYQKAAAIKLDKMQQQDEALGLLLQGWQHTNDAEGCLKKYFELQHQADDSQLPQQIKQVYAAQVSRAKKTPFLTVLAAVNQQYPDARLQQTALGIAYDIVNQQTELGDTSGLKLLSKFIPNDSLLAADAGRFINQHLKVAPVKPRAIYLDIRKDMVWLSMLTYHDQLLGIGLKGDELLLLRANWQGKVSYQYLTNKCSTTSLWLLADQDLSDHVWIAGEQIPQNIDQKLEAYSYFEREFGLKTLDWLPRQALTYCLNGNKGITVLQHAQGLTFSDFSITGQLIASHPCNTPTSESLDQRGLNFSNRGMVWRNNHFYLFTGQVLLRYAPGGPLEELDVASPILQMDVTGQHTALKIALRTEAGCLIVTPSLKGMNISSTLFATGMHSTNIKLLGNNRLAVAEGNRAEIFNITHQTPESEHSITTEYPIKGILAIPKRNHCAFLEINNRVSVYDMGE</sequence>
<dbReference type="EMBL" id="CM001403">
    <property type="protein sequence ID" value="EHQ24574.1"/>
    <property type="molecule type" value="Genomic_DNA"/>
</dbReference>
<dbReference type="Proteomes" id="UP000002774">
    <property type="component" value="Chromosome"/>
</dbReference>
<proteinExistence type="predicted"/>
<keyword evidence="1" id="KW-0472">Membrane</keyword>
<organism evidence="3 4">
    <name type="scientific">Mucilaginibacter paludis DSM 18603</name>
    <dbReference type="NCBI Taxonomy" id="714943"/>
    <lineage>
        <taxon>Bacteria</taxon>
        <taxon>Pseudomonadati</taxon>
        <taxon>Bacteroidota</taxon>
        <taxon>Sphingobacteriia</taxon>
        <taxon>Sphingobacteriales</taxon>
        <taxon>Sphingobacteriaceae</taxon>
        <taxon>Mucilaginibacter</taxon>
    </lineage>
</organism>
<evidence type="ECO:0000313" key="4">
    <source>
        <dbReference type="Proteomes" id="UP000002774"/>
    </source>
</evidence>
<keyword evidence="4" id="KW-1185">Reference proteome</keyword>
<evidence type="ECO:0000256" key="1">
    <source>
        <dbReference type="SAM" id="Phobius"/>
    </source>
</evidence>
<dbReference type="RefSeq" id="WP_008504120.1">
    <property type="nucleotide sequence ID" value="NZ_CM001403.1"/>
</dbReference>
<evidence type="ECO:0000313" key="3">
    <source>
        <dbReference type="EMBL" id="EHQ24574.1"/>
    </source>
</evidence>
<dbReference type="HOGENOM" id="CLU_322061_0_0_10"/>
<gene>
    <name evidence="3" type="ORF">Mucpa_0378</name>
</gene>
<keyword evidence="1" id="KW-0812">Transmembrane</keyword>
<reference evidence="3" key="1">
    <citation type="submission" date="2011-09" db="EMBL/GenBank/DDBJ databases">
        <title>The permanent draft genome of Mucilaginibacter paludis DSM 18603.</title>
        <authorList>
            <consortium name="US DOE Joint Genome Institute (JGI-PGF)"/>
            <person name="Lucas S."/>
            <person name="Han J."/>
            <person name="Lapidus A."/>
            <person name="Bruce D."/>
            <person name="Goodwin L."/>
            <person name="Pitluck S."/>
            <person name="Peters L."/>
            <person name="Kyrpides N."/>
            <person name="Mavromatis K."/>
            <person name="Ivanova N."/>
            <person name="Mikhailova N."/>
            <person name="Held B."/>
            <person name="Detter J.C."/>
            <person name="Tapia R."/>
            <person name="Han C."/>
            <person name="Land M."/>
            <person name="Hauser L."/>
            <person name="Markowitz V."/>
            <person name="Cheng J.-F."/>
            <person name="Hugenholtz P."/>
            <person name="Woyke T."/>
            <person name="Wu D."/>
            <person name="Tindall B."/>
            <person name="Brambilla E."/>
            <person name="Klenk H.-P."/>
            <person name="Eisen J.A."/>
        </authorList>
    </citation>
    <scope>NUCLEOTIDE SEQUENCE [LARGE SCALE GENOMIC DNA]</scope>
    <source>
        <strain evidence="3">DSM 18603</strain>
    </source>
</reference>
<dbReference type="InterPro" id="IPR045551">
    <property type="entry name" value="bpX3"/>
</dbReference>
<accession>H1YH72</accession>
<evidence type="ECO:0000259" key="2">
    <source>
        <dbReference type="Pfam" id="PF19919"/>
    </source>
</evidence>
<keyword evidence="1" id="KW-1133">Transmembrane helix</keyword>